<dbReference type="AlphaFoldDB" id="A0A2R7Z0X7"/>
<evidence type="ECO:0000313" key="6">
    <source>
        <dbReference type="EMBL" id="PUA82278.1"/>
    </source>
</evidence>
<dbReference type="PANTHER" id="PTHR46796:SF13">
    <property type="entry name" value="HTH-TYPE TRANSCRIPTIONAL ACTIVATOR RHAS"/>
    <property type="match status" value="1"/>
</dbReference>
<dbReference type="InterPro" id="IPR009057">
    <property type="entry name" value="Homeodomain-like_sf"/>
</dbReference>
<dbReference type="PROSITE" id="PS00041">
    <property type="entry name" value="HTH_ARAC_FAMILY_1"/>
    <property type="match status" value="1"/>
</dbReference>
<protein>
    <submittedName>
        <fullName evidence="6">AraC family transcriptional regulator</fullName>
    </submittedName>
</protein>
<sequence>MDMLEVMLEGPRARGAFLLRSLLEPPWSLRIEDEAALAVVSVTRGTAWLLTDAGERHELGAGDLAIVRGPGHYTACDRPSTPPSIVIGPGGECSSSADGSPLAEVWGRGVRTWGPGERGDTVLLTGTYEDAGETGRPLLAALPDVVVLRRDAWPSTLPDLLAQEATIDAPGQRAVLDRLLDVVLISALRTWFAGRAEEAPGWFRAQGDPVVGTVLGLLEAAPERAWTVSELADRVGVSRAALGRRFTELLGQPPIAYLTQRRLQLAADLLLESDATLPTIARRVGYGSPFALSAAFKREFGRSPQEHRRGGLGARTAVGG</sequence>
<dbReference type="PANTHER" id="PTHR46796">
    <property type="entry name" value="HTH-TYPE TRANSCRIPTIONAL ACTIVATOR RHAS-RELATED"/>
    <property type="match status" value="1"/>
</dbReference>
<gene>
    <name evidence="6" type="ORF">C7S10_00505</name>
</gene>
<dbReference type="OrthoDB" id="241790at2"/>
<dbReference type="Proteomes" id="UP000244867">
    <property type="component" value="Unassembled WGS sequence"/>
</dbReference>
<evidence type="ECO:0000259" key="5">
    <source>
        <dbReference type="PROSITE" id="PS01124"/>
    </source>
</evidence>
<organism evidence="6 7">
    <name type="scientific">Nocardioides currus</name>
    <dbReference type="NCBI Taxonomy" id="2133958"/>
    <lineage>
        <taxon>Bacteria</taxon>
        <taxon>Bacillati</taxon>
        <taxon>Actinomycetota</taxon>
        <taxon>Actinomycetes</taxon>
        <taxon>Propionibacteriales</taxon>
        <taxon>Nocardioidaceae</taxon>
        <taxon>Nocardioides</taxon>
    </lineage>
</organism>
<dbReference type="SUPFAM" id="SSF46689">
    <property type="entry name" value="Homeodomain-like"/>
    <property type="match status" value="2"/>
</dbReference>
<evidence type="ECO:0000256" key="4">
    <source>
        <dbReference type="SAM" id="MobiDB-lite"/>
    </source>
</evidence>
<dbReference type="InterPro" id="IPR050204">
    <property type="entry name" value="AraC_XylS_family_regulators"/>
</dbReference>
<keyword evidence="3" id="KW-0804">Transcription</keyword>
<evidence type="ECO:0000313" key="7">
    <source>
        <dbReference type="Proteomes" id="UP000244867"/>
    </source>
</evidence>
<accession>A0A2R7Z0X7</accession>
<dbReference type="InterPro" id="IPR032783">
    <property type="entry name" value="AraC_lig"/>
</dbReference>
<dbReference type="Gene3D" id="1.10.10.60">
    <property type="entry name" value="Homeodomain-like"/>
    <property type="match status" value="2"/>
</dbReference>
<dbReference type="InterPro" id="IPR018060">
    <property type="entry name" value="HTH_AraC"/>
</dbReference>
<comment type="caution">
    <text evidence="6">The sequence shown here is derived from an EMBL/GenBank/DDBJ whole genome shotgun (WGS) entry which is preliminary data.</text>
</comment>
<dbReference type="InterPro" id="IPR018062">
    <property type="entry name" value="HTH_AraC-typ_CS"/>
</dbReference>
<evidence type="ECO:0000256" key="2">
    <source>
        <dbReference type="ARBA" id="ARBA00023125"/>
    </source>
</evidence>
<dbReference type="EMBL" id="PYXZ01000001">
    <property type="protein sequence ID" value="PUA82278.1"/>
    <property type="molecule type" value="Genomic_DNA"/>
</dbReference>
<dbReference type="SMART" id="SM00342">
    <property type="entry name" value="HTH_ARAC"/>
    <property type="match status" value="1"/>
</dbReference>
<proteinExistence type="predicted"/>
<evidence type="ECO:0000256" key="1">
    <source>
        <dbReference type="ARBA" id="ARBA00023015"/>
    </source>
</evidence>
<feature type="region of interest" description="Disordered" evidence="4">
    <location>
        <begin position="301"/>
        <end position="320"/>
    </location>
</feature>
<evidence type="ECO:0000256" key="3">
    <source>
        <dbReference type="ARBA" id="ARBA00023163"/>
    </source>
</evidence>
<keyword evidence="2" id="KW-0238">DNA-binding</keyword>
<dbReference type="Pfam" id="PF12852">
    <property type="entry name" value="Cupin_6"/>
    <property type="match status" value="1"/>
</dbReference>
<feature type="domain" description="HTH araC/xylS-type" evidence="5">
    <location>
        <begin position="212"/>
        <end position="310"/>
    </location>
</feature>
<reference evidence="6 7" key="1">
    <citation type="submission" date="2018-03" db="EMBL/GenBank/DDBJ databases">
        <authorList>
            <person name="Keele B.F."/>
        </authorList>
    </citation>
    <scope>NUCLEOTIDE SEQUENCE [LARGE SCALE GENOMIC DNA]</scope>
    <source>
        <strain evidence="6 7">IB-3</strain>
    </source>
</reference>
<name>A0A2R7Z0X7_9ACTN</name>
<dbReference type="PROSITE" id="PS01124">
    <property type="entry name" value="HTH_ARAC_FAMILY_2"/>
    <property type="match status" value="1"/>
</dbReference>
<dbReference type="Pfam" id="PF12833">
    <property type="entry name" value="HTH_18"/>
    <property type="match status" value="1"/>
</dbReference>
<keyword evidence="7" id="KW-1185">Reference proteome</keyword>
<keyword evidence="1" id="KW-0805">Transcription regulation</keyword>
<dbReference type="GO" id="GO:0003700">
    <property type="term" value="F:DNA-binding transcription factor activity"/>
    <property type="evidence" value="ECO:0007669"/>
    <property type="project" value="InterPro"/>
</dbReference>
<dbReference type="GO" id="GO:0043565">
    <property type="term" value="F:sequence-specific DNA binding"/>
    <property type="evidence" value="ECO:0007669"/>
    <property type="project" value="InterPro"/>
</dbReference>